<proteinExistence type="predicted"/>
<sequence>MSGGASLQIRSVKRDRDEFRGLDACTVLSRSFTDFLEDRTSGSTKNKHLSSPSELLKLPGVCVECVCFEVRSECSAIADLIGQIKQRQISTTTVASIQLPFTGLSVCSVLIHSF</sequence>
<evidence type="ECO:0000313" key="2">
    <source>
        <dbReference type="WBParaSite" id="ALUE_0001065901-mRNA-1"/>
    </source>
</evidence>
<organism evidence="1 2">
    <name type="scientific">Ascaris lumbricoides</name>
    <name type="common">Giant roundworm</name>
    <dbReference type="NCBI Taxonomy" id="6252"/>
    <lineage>
        <taxon>Eukaryota</taxon>
        <taxon>Metazoa</taxon>
        <taxon>Ecdysozoa</taxon>
        <taxon>Nematoda</taxon>
        <taxon>Chromadorea</taxon>
        <taxon>Rhabditida</taxon>
        <taxon>Spirurina</taxon>
        <taxon>Ascaridomorpha</taxon>
        <taxon>Ascaridoidea</taxon>
        <taxon>Ascarididae</taxon>
        <taxon>Ascaris</taxon>
    </lineage>
</organism>
<name>A0A0M3I2E7_ASCLU</name>
<evidence type="ECO:0000313" key="1">
    <source>
        <dbReference type="Proteomes" id="UP000036681"/>
    </source>
</evidence>
<keyword evidence="1" id="KW-1185">Reference proteome</keyword>
<reference evidence="2" key="1">
    <citation type="submission" date="2017-02" db="UniProtKB">
        <authorList>
            <consortium name="WormBaseParasite"/>
        </authorList>
    </citation>
    <scope>IDENTIFICATION</scope>
</reference>
<protein>
    <submittedName>
        <fullName evidence="2">AsnC_trans_reg domain-containing protein</fullName>
    </submittedName>
</protein>
<dbReference type="AlphaFoldDB" id="A0A0M3I2E7"/>
<accession>A0A0M3I2E7</accession>
<dbReference type="Proteomes" id="UP000036681">
    <property type="component" value="Unplaced"/>
</dbReference>
<dbReference type="WBParaSite" id="ALUE_0001065901-mRNA-1">
    <property type="protein sequence ID" value="ALUE_0001065901-mRNA-1"/>
    <property type="gene ID" value="ALUE_0001065901"/>
</dbReference>